<dbReference type="Pfam" id="PF00496">
    <property type="entry name" value="SBP_bac_5"/>
    <property type="match status" value="1"/>
</dbReference>
<dbReference type="EMBL" id="MFQH01000003">
    <property type="protein sequence ID" value="OGH78725.1"/>
    <property type="molecule type" value="Genomic_DNA"/>
</dbReference>
<dbReference type="Proteomes" id="UP000177040">
    <property type="component" value="Unassembled WGS sequence"/>
</dbReference>
<comment type="caution">
    <text evidence="5">The sequence shown here is derived from an EMBL/GenBank/DDBJ whole genome shotgun (WGS) entry which is preliminary data.</text>
</comment>
<dbReference type="CDD" id="cd08513">
    <property type="entry name" value="PBP2_thermophilic_Hb8_like"/>
    <property type="match status" value="1"/>
</dbReference>
<dbReference type="InterPro" id="IPR000914">
    <property type="entry name" value="SBP_5_dom"/>
</dbReference>
<keyword evidence="2" id="KW-0813">Transport</keyword>
<sequence>MTWITLLLSAIALAGLFLAQFRIPVPQIGGEYVEGVVGNPRLINPIFASANETDLGLTRLLYSGLVRFNGKQEIVTDLAENYTVSEDKKIYTFNLVSNAHWHDAKSVTARDVAFTFALLEDPTLASPLAGTFAGIKVETVSEYTVRFTLPEVYPAFLSALTVGILPEHIWSIIPRDQIRLAEMNLKPIGSGPFQFKRLIREETGFISRYELSRNAEYYRQPPYIKDMVWQFYSEYEGDNGMLEALRTKKVSGLNFIPTALKEKTAVKHVRLATLQLPQYTALFFNLNNEGILSDKTMRQALSLAINKPKILQETLDNEGAAIDSPVLFGFPGYKNPLLQLGLPEEANEFLDKKWSRISAEDYRQKLITEYVEEHSSTSTASTDTTSTLAISGATEIEKTLSPAQLFYRINKNKTMAILNLVTADTPEYREAAALIAGYWQDIGVKTNITYVSQKEIAQSILKDRDYDVLLYGVIVGSDPDQFPFWHSSQVKYPGLNLSGYTNKKVDEILLKIRQTSDSQQLNDLYLEFQKLLAEDVPAIFLYSPTYVYVLGNQIYGFAVERIAHPADRFANVTDWYIKIGSEWKFKK</sequence>
<evidence type="ECO:0000313" key="5">
    <source>
        <dbReference type="EMBL" id="OGH78725.1"/>
    </source>
</evidence>
<dbReference type="GO" id="GO:0043190">
    <property type="term" value="C:ATP-binding cassette (ABC) transporter complex"/>
    <property type="evidence" value="ECO:0007669"/>
    <property type="project" value="InterPro"/>
</dbReference>
<dbReference type="InterPro" id="IPR039424">
    <property type="entry name" value="SBP_5"/>
</dbReference>
<dbReference type="GO" id="GO:1904680">
    <property type="term" value="F:peptide transmembrane transporter activity"/>
    <property type="evidence" value="ECO:0007669"/>
    <property type="project" value="TreeGrafter"/>
</dbReference>
<organism evidence="5 6">
    <name type="scientific">Candidatus Magasanikbacteria bacterium RIFCSPLOWO2_01_FULL_40_15</name>
    <dbReference type="NCBI Taxonomy" id="1798686"/>
    <lineage>
        <taxon>Bacteria</taxon>
        <taxon>Candidatus Magasanikiibacteriota</taxon>
    </lineage>
</organism>
<dbReference type="Gene3D" id="3.10.105.10">
    <property type="entry name" value="Dipeptide-binding Protein, Domain 3"/>
    <property type="match status" value="2"/>
</dbReference>
<dbReference type="Gene3D" id="3.40.190.10">
    <property type="entry name" value="Periplasmic binding protein-like II"/>
    <property type="match status" value="2"/>
</dbReference>
<comment type="similarity">
    <text evidence="1">Belongs to the bacterial solute-binding protein 5 family.</text>
</comment>
<dbReference type="GO" id="GO:0015833">
    <property type="term" value="P:peptide transport"/>
    <property type="evidence" value="ECO:0007669"/>
    <property type="project" value="TreeGrafter"/>
</dbReference>
<gene>
    <name evidence="5" type="ORF">A2983_04480</name>
</gene>
<dbReference type="PANTHER" id="PTHR30290:SF9">
    <property type="entry name" value="OLIGOPEPTIDE-BINDING PROTEIN APPA"/>
    <property type="match status" value="1"/>
</dbReference>
<evidence type="ECO:0000259" key="4">
    <source>
        <dbReference type="Pfam" id="PF00496"/>
    </source>
</evidence>
<dbReference type="GO" id="GO:0042597">
    <property type="term" value="C:periplasmic space"/>
    <property type="evidence" value="ECO:0007669"/>
    <property type="project" value="UniProtKB-ARBA"/>
</dbReference>
<reference evidence="5 6" key="1">
    <citation type="journal article" date="2016" name="Nat. Commun.">
        <title>Thousands of microbial genomes shed light on interconnected biogeochemical processes in an aquifer system.</title>
        <authorList>
            <person name="Anantharaman K."/>
            <person name="Brown C.T."/>
            <person name="Hug L.A."/>
            <person name="Sharon I."/>
            <person name="Castelle C.J."/>
            <person name="Probst A.J."/>
            <person name="Thomas B.C."/>
            <person name="Singh A."/>
            <person name="Wilkins M.J."/>
            <person name="Karaoz U."/>
            <person name="Brodie E.L."/>
            <person name="Williams K.H."/>
            <person name="Hubbard S.S."/>
            <person name="Banfield J.F."/>
        </authorList>
    </citation>
    <scope>NUCLEOTIDE SEQUENCE [LARGE SCALE GENOMIC DNA]</scope>
</reference>
<dbReference type="PANTHER" id="PTHR30290">
    <property type="entry name" value="PERIPLASMIC BINDING COMPONENT OF ABC TRANSPORTER"/>
    <property type="match status" value="1"/>
</dbReference>
<name>A0A1F6N401_9BACT</name>
<dbReference type="PIRSF" id="PIRSF002741">
    <property type="entry name" value="MppA"/>
    <property type="match status" value="1"/>
</dbReference>
<evidence type="ECO:0000313" key="6">
    <source>
        <dbReference type="Proteomes" id="UP000177040"/>
    </source>
</evidence>
<evidence type="ECO:0000256" key="1">
    <source>
        <dbReference type="ARBA" id="ARBA00005695"/>
    </source>
</evidence>
<evidence type="ECO:0000256" key="3">
    <source>
        <dbReference type="ARBA" id="ARBA00022729"/>
    </source>
</evidence>
<feature type="domain" description="Solute-binding protein family 5" evidence="4">
    <location>
        <begin position="73"/>
        <end position="486"/>
    </location>
</feature>
<evidence type="ECO:0000256" key="2">
    <source>
        <dbReference type="ARBA" id="ARBA00022448"/>
    </source>
</evidence>
<accession>A0A1F6N401</accession>
<dbReference type="Gene3D" id="3.90.76.10">
    <property type="entry name" value="Dipeptide-binding Protein, Domain 1"/>
    <property type="match status" value="1"/>
</dbReference>
<dbReference type="AlphaFoldDB" id="A0A1F6N401"/>
<dbReference type="InterPro" id="IPR030678">
    <property type="entry name" value="Peptide/Ni-bd"/>
</dbReference>
<dbReference type="SUPFAM" id="SSF53850">
    <property type="entry name" value="Periplasmic binding protein-like II"/>
    <property type="match status" value="1"/>
</dbReference>
<proteinExistence type="inferred from homology"/>
<protein>
    <recommendedName>
        <fullName evidence="4">Solute-binding protein family 5 domain-containing protein</fullName>
    </recommendedName>
</protein>
<keyword evidence="3" id="KW-0732">Signal</keyword>